<dbReference type="Proteomes" id="UP000322080">
    <property type="component" value="Unassembled WGS sequence"/>
</dbReference>
<organism evidence="1 2">
    <name type="scientific">Maritimibacter fusiformis</name>
    <dbReference type="NCBI Taxonomy" id="2603819"/>
    <lineage>
        <taxon>Bacteria</taxon>
        <taxon>Pseudomonadati</taxon>
        <taxon>Pseudomonadota</taxon>
        <taxon>Alphaproteobacteria</taxon>
        <taxon>Rhodobacterales</taxon>
        <taxon>Roseobacteraceae</taxon>
        <taxon>Maritimibacter</taxon>
    </lineage>
</organism>
<dbReference type="EMBL" id="VSIY01000003">
    <property type="protein sequence ID" value="TYB83375.1"/>
    <property type="molecule type" value="Genomic_DNA"/>
</dbReference>
<evidence type="ECO:0008006" key="3">
    <source>
        <dbReference type="Google" id="ProtNLM"/>
    </source>
</evidence>
<gene>
    <name evidence="1" type="ORF">FVF75_02710</name>
</gene>
<reference evidence="1 2" key="1">
    <citation type="submission" date="2019-08" db="EMBL/GenBank/DDBJ databases">
        <title>Identification of a novel species of the genus Boseongicola.</title>
        <authorList>
            <person name="Zhang X.-Q."/>
        </authorList>
    </citation>
    <scope>NUCLEOTIDE SEQUENCE [LARGE SCALE GENOMIC DNA]</scope>
    <source>
        <strain evidence="1 2">HY14</strain>
    </source>
</reference>
<evidence type="ECO:0000313" key="1">
    <source>
        <dbReference type="EMBL" id="TYB83375.1"/>
    </source>
</evidence>
<accession>A0A5D0RR55</accession>
<proteinExistence type="predicted"/>
<keyword evidence="2" id="KW-1185">Reference proteome</keyword>
<dbReference type="InterPro" id="IPR029045">
    <property type="entry name" value="ClpP/crotonase-like_dom_sf"/>
</dbReference>
<comment type="caution">
    <text evidence="1">The sequence shown here is derived from an EMBL/GenBank/DDBJ whole genome shotgun (WGS) entry which is preliminary data.</text>
</comment>
<dbReference type="AlphaFoldDB" id="A0A5D0RR55"/>
<sequence>MQDADRLEEALGRIDALPHGAKVILLDSPGGSVLGGLAISEMFDRSETPIHTVVPDFATCASACASLLLISGDYRTVEPGGRVGQHSCASNGVQDQECNEMLATHAVEHGVSHGSVAAFVTYVPPEDILWFSQIDLDCYGILRYPFERESGFEKSEPCITKILAGEYPQAQSAWRVDFLDDGYRAFLRPVYDHFRELEVSLFCDETKPGELFPSMDIHGPTQTIKEAIIEAFIGARPVWLTSAPFYVTDLNGPLTRVTVPLGQDSTLPFLTEADELIFAINLKEPYEPIVVRTRLIQSRTALIFAANNCITG</sequence>
<dbReference type="Gene3D" id="3.90.226.10">
    <property type="entry name" value="2-enoyl-CoA Hydratase, Chain A, domain 1"/>
    <property type="match status" value="1"/>
</dbReference>
<dbReference type="SUPFAM" id="SSF52096">
    <property type="entry name" value="ClpP/crotonase"/>
    <property type="match status" value="1"/>
</dbReference>
<protein>
    <recommendedName>
        <fullName evidence="3">Clp protease</fullName>
    </recommendedName>
</protein>
<name>A0A5D0RR55_9RHOB</name>
<evidence type="ECO:0000313" key="2">
    <source>
        <dbReference type="Proteomes" id="UP000322080"/>
    </source>
</evidence>